<gene>
    <name evidence="2" type="ORF">FL583_08400</name>
</gene>
<name>A0A545AWL9_9ACTN</name>
<protein>
    <submittedName>
        <fullName evidence="2">Uncharacterized protein</fullName>
    </submittedName>
</protein>
<reference evidence="2 3" key="1">
    <citation type="submission" date="2019-07" db="EMBL/GenBank/DDBJ databases">
        <title>Cryptosporangium phraense sp. nov., isolated from plant litter.</title>
        <authorList>
            <person name="Suriyachadkun C."/>
        </authorList>
    </citation>
    <scope>NUCLEOTIDE SEQUENCE [LARGE SCALE GENOMIC DNA]</scope>
    <source>
        <strain evidence="2 3">A-T 5661</strain>
    </source>
</reference>
<dbReference type="Proteomes" id="UP000317982">
    <property type="component" value="Unassembled WGS sequence"/>
</dbReference>
<keyword evidence="3" id="KW-1185">Reference proteome</keyword>
<evidence type="ECO:0000256" key="1">
    <source>
        <dbReference type="SAM" id="SignalP"/>
    </source>
</evidence>
<evidence type="ECO:0000313" key="3">
    <source>
        <dbReference type="Proteomes" id="UP000317982"/>
    </source>
</evidence>
<dbReference type="EMBL" id="VIRS01000004">
    <property type="protein sequence ID" value="TQS45724.1"/>
    <property type="molecule type" value="Genomic_DNA"/>
</dbReference>
<accession>A0A545AWL9</accession>
<feature type="signal peptide" evidence="1">
    <location>
        <begin position="1"/>
        <end position="31"/>
    </location>
</feature>
<proteinExistence type="predicted"/>
<dbReference type="OrthoDB" id="10009400at2"/>
<feature type="chain" id="PRO_5022115904" evidence="1">
    <location>
        <begin position="32"/>
        <end position="135"/>
    </location>
</feature>
<dbReference type="InParanoid" id="A0A545AWL9"/>
<dbReference type="RefSeq" id="WP_142703952.1">
    <property type="nucleotide sequence ID" value="NZ_VIRS01000004.1"/>
</dbReference>
<sequence length="135" mass="15490">MRNSIKRAAVAIAGLAIAGGAALGAAPSADAATVTGRTATIGASAPSSSVAWRGHDDDDDCCYGGDRHEYKRWHYKKRWHHEKRYRWKNYGRYDSYDEAWRIGSRYRNDRWSDFDCRREGGRYVLVVKEIYYANY</sequence>
<evidence type="ECO:0000313" key="2">
    <source>
        <dbReference type="EMBL" id="TQS45724.1"/>
    </source>
</evidence>
<keyword evidence="1" id="KW-0732">Signal</keyword>
<organism evidence="2 3">
    <name type="scientific">Cryptosporangium phraense</name>
    <dbReference type="NCBI Taxonomy" id="2593070"/>
    <lineage>
        <taxon>Bacteria</taxon>
        <taxon>Bacillati</taxon>
        <taxon>Actinomycetota</taxon>
        <taxon>Actinomycetes</taxon>
        <taxon>Cryptosporangiales</taxon>
        <taxon>Cryptosporangiaceae</taxon>
        <taxon>Cryptosporangium</taxon>
    </lineage>
</organism>
<comment type="caution">
    <text evidence="2">The sequence shown here is derived from an EMBL/GenBank/DDBJ whole genome shotgun (WGS) entry which is preliminary data.</text>
</comment>
<dbReference type="AlphaFoldDB" id="A0A545AWL9"/>